<proteinExistence type="predicted"/>
<evidence type="ECO:0000256" key="3">
    <source>
        <dbReference type="SAM" id="Phobius"/>
    </source>
</evidence>
<evidence type="ECO:0000313" key="4">
    <source>
        <dbReference type="EMBL" id="KAK4872137.1"/>
    </source>
</evidence>
<dbReference type="PRINTS" id="PR00457">
    <property type="entry name" value="ANPEROXIDASE"/>
</dbReference>
<feature type="binding site" description="axial binding residue" evidence="2">
    <location>
        <position position="517"/>
    </location>
    <ligand>
        <name>heme b</name>
        <dbReference type="ChEBI" id="CHEBI:60344"/>
    </ligand>
    <ligandPart>
        <name>Fe</name>
        <dbReference type="ChEBI" id="CHEBI:18248"/>
    </ligandPart>
</feature>
<dbReference type="CDD" id="cd09823">
    <property type="entry name" value="peroxinectin_like"/>
    <property type="match status" value="1"/>
</dbReference>
<keyword evidence="2" id="KW-0349">Heme</keyword>
<organism evidence="4 5">
    <name type="scientific">Aquatica leii</name>
    <dbReference type="NCBI Taxonomy" id="1421715"/>
    <lineage>
        <taxon>Eukaryota</taxon>
        <taxon>Metazoa</taxon>
        <taxon>Ecdysozoa</taxon>
        <taxon>Arthropoda</taxon>
        <taxon>Hexapoda</taxon>
        <taxon>Insecta</taxon>
        <taxon>Pterygota</taxon>
        <taxon>Neoptera</taxon>
        <taxon>Endopterygota</taxon>
        <taxon>Coleoptera</taxon>
        <taxon>Polyphaga</taxon>
        <taxon>Elateriformia</taxon>
        <taxon>Elateroidea</taxon>
        <taxon>Lampyridae</taxon>
        <taxon>Luciolinae</taxon>
        <taxon>Aquatica</taxon>
    </lineage>
</organism>
<dbReference type="GO" id="GO:0020037">
    <property type="term" value="F:heme binding"/>
    <property type="evidence" value="ECO:0007669"/>
    <property type="project" value="InterPro"/>
</dbReference>
<keyword evidence="3" id="KW-1133">Transmembrane helix</keyword>
<dbReference type="GO" id="GO:0004601">
    <property type="term" value="F:peroxidase activity"/>
    <property type="evidence" value="ECO:0007669"/>
    <property type="project" value="UniProtKB-KW"/>
</dbReference>
<name>A0AAN7PP01_9COLE</name>
<dbReference type="GO" id="GO:0046872">
    <property type="term" value="F:metal ion binding"/>
    <property type="evidence" value="ECO:0007669"/>
    <property type="project" value="UniProtKB-KW"/>
</dbReference>
<reference evidence="5" key="1">
    <citation type="submission" date="2023-01" db="EMBL/GenBank/DDBJ databases">
        <title>Key to firefly adult light organ development and bioluminescence: homeobox transcription factors regulate luciferase expression and transportation to peroxisome.</title>
        <authorList>
            <person name="Fu X."/>
        </authorList>
    </citation>
    <scope>NUCLEOTIDE SEQUENCE [LARGE SCALE GENOMIC DNA]</scope>
</reference>
<dbReference type="InterPro" id="IPR010255">
    <property type="entry name" value="Haem_peroxidase_sf"/>
</dbReference>
<keyword evidence="5" id="KW-1185">Reference proteome</keyword>
<dbReference type="PANTHER" id="PTHR11475:SF141">
    <property type="entry name" value="CARDINAL"/>
    <property type="match status" value="1"/>
</dbReference>
<dbReference type="InterPro" id="IPR019791">
    <property type="entry name" value="Haem_peroxidase_animal"/>
</dbReference>
<feature type="transmembrane region" description="Helical" evidence="3">
    <location>
        <begin position="39"/>
        <end position="61"/>
    </location>
</feature>
<keyword evidence="1" id="KW-0575">Peroxidase</keyword>
<keyword evidence="2" id="KW-0479">Metal-binding</keyword>
<dbReference type="Gene3D" id="1.10.640.10">
    <property type="entry name" value="Haem peroxidase domain superfamily, animal type"/>
    <property type="match status" value="2"/>
</dbReference>
<accession>A0AAN7PP01</accession>
<dbReference type="InterPro" id="IPR037120">
    <property type="entry name" value="Haem_peroxidase_sf_animal"/>
</dbReference>
<evidence type="ECO:0000256" key="1">
    <source>
        <dbReference type="ARBA" id="ARBA00022559"/>
    </source>
</evidence>
<dbReference type="Pfam" id="PF03098">
    <property type="entry name" value="An_peroxidase"/>
    <property type="match status" value="2"/>
</dbReference>
<keyword evidence="2" id="KW-0408">Iron</keyword>
<dbReference type="PANTHER" id="PTHR11475">
    <property type="entry name" value="OXIDASE/PEROXIDASE"/>
    <property type="match status" value="1"/>
</dbReference>
<keyword evidence="3" id="KW-0472">Membrane</keyword>
<dbReference type="EMBL" id="JARPUR010000008">
    <property type="protein sequence ID" value="KAK4872137.1"/>
    <property type="molecule type" value="Genomic_DNA"/>
</dbReference>
<comment type="caution">
    <text evidence="4">The sequence shown here is derived from an EMBL/GenBank/DDBJ whole genome shotgun (WGS) entry which is preliminary data.</text>
</comment>
<keyword evidence="1" id="KW-0560">Oxidoreductase</keyword>
<dbReference type="GO" id="GO:0006979">
    <property type="term" value="P:response to oxidative stress"/>
    <property type="evidence" value="ECO:0007669"/>
    <property type="project" value="InterPro"/>
</dbReference>
<dbReference type="SUPFAM" id="SSF48113">
    <property type="entry name" value="Heme-dependent peroxidases"/>
    <property type="match status" value="1"/>
</dbReference>
<dbReference type="Proteomes" id="UP001353858">
    <property type="component" value="Unassembled WGS sequence"/>
</dbReference>
<evidence type="ECO:0008006" key="6">
    <source>
        <dbReference type="Google" id="ProtNLM"/>
    </source>
</evidence>
<keyword evidence="3" id="KW-0812">Transmembrane</keyword>
<gene>
    <name evidence="4" type="ORF">RN001_016261</name>
</gene>
<protein>
    <recommendedName>
        <fullName evidence="6">Peroxidase</fullName>
    </recommendedName>
</protein>
<dbReference type="PROSITE" id="PS50292">
    <property type="entry name" value="PEROXIDASE_3"/>
    <property type="match status" value="1"/>
</dbReference>
<evidence type="ECO:0000256" key="2">
    <source>
        <dbReference type="PIRSR" id="PIRSR619791-2"/>
    </source>
</evidence>
<evidence type="ECO:0000313" key="5">
    <source>
        <dbReference type="Proteomes" id="UP001353858"/>
    </source>
</evidence>
<sequence>MSTENSETTRLLSGESQPRYLMQPTIVQQRYRRLKRFQCCLCTIFLSAVVALVVFAVSYSINNNAEINNLDPLNTRVNNTGILLTLSWPITDRKQEKTCINHENVWQEALKFGSEALFKRDKLEEKIPTLDVNTPSYRHQKTFLFSNRSRILSRHGFISENAQKYLLGKNNVSLSTCNETKKGNISICQEFEIYQSYDGACNNLNNPFLYGVAYTPFRRALPAVYADGLSEPRIGVDGKQLPLARTVSLLVHRPLYRNDTKFTVMLAVWGQFIDHDITATALSQTGLGKNIPCCTQNEHPDCYSILISKSDPFYYECNITCMQFVRSAAAPSDTIEPRQQLNQASSYIDGSVIYGSAIEIANTLRDFQDGKLKTYLSENNKTLLPLSTDPNDGCNREEQNKIGRYCFVTGDQRANENLHLTSMHLIWVRQHNYLASELKNINPNWNDDKIFEEVRKIIIAQMQHITYNEFIRVIVGPSLRKKLNLNPKKRGYFTGYDKNIDASIANNFAAASFRFGHTLIPAMFKLLDNNSINEEYIQMHKMLFNPYSLYDVKGLDRSLRGAINTSIEASDTYFNDELLFCYSRSTLLSCWGGGGGDSVTCVNLNNALPCILKAYKLKTETGQFFSEEDSDMTVETSNIVCFSKFVSFLSFINLVKSVNMERGSKPKNIYLHVDDIDLYSGAISEEPLEGGILGPTFTCLVTDQFVRLKRGDRMWYENPQKPHAFTLDQLKEIRLTTLAKIICDNSDSVDQVQLYVMERIHESNKYTPCIEIPRPDLTKWKDGDLTRNHI</sequence>
<dbReference type="AlphaFoldDB" id="A0AAN7PP01"/>